<comment type="caution">
    <text evidence="2">The sequence shown here is derived from an EMBL/GenBank/DDBJ whole genome shotgun (WGS) entry which is preliminary data.</text>
</comment>
<reference evidence="2 3" key="1">
    <citation type="submission" date="2020-08" db="EMBL/GenBank/DDBJ databases">
        <title>Genomic Encyclopedia of Type Strains, Phase IV (KMG-V): Genome sequencing to study the core and pangenomes of soil and plant-associated prokaryotes.</title>
        <authorList>
            <person name="Whitman W."/>
        </authorList>
    </citation>
    <scope>NUCLEOTIDE SEQUENCE [LARGE SCALE GENOMIC DNA]</scope>
    <source>
        <strain evidence="2 3">SEMIA 4084</strain>
    </source>
</reference>
<evidence type="ECO:0000313" key="3">
    <source>
        <dbReference type="Proteomes" id="UP000585507"/>
    </source>
</evidence>
<gene>
    <name evidence="2" type="ORF">GGD55_000983</name>
</gene>
<keyword evidence="3" id="KW-1185">Reference proteome</keyword>
<feature type="compositionally biased region" description="Polar residues" evidence="1">
    <location>
        <begin position="1"/>
        <end position="11"/>
    </location>
</feature>
<feature type="region of interest" description="Disordered" evidence="1">
    <location>
        <begin position="1"/>
        <end position="26"/>
    </location>
</feature>
<organism evidence="2 3">
    <name type="scientific">Rhizobium giardinii</name>
    <dbReference type="NCBI Taxonomy" id="56731"/>
    <lineage>
        <taxon>Bacteria</taxon>
        <taxon>Pseudomonadati</taxon>
        <taxon>Pseudomonadota</taxon>
        <taxon>Alphaproteobacteria</taxon>
        <taxon>Hyphomicrobiales</taxon>
        <taxon>Rhizobiaceae</taxon>
        <taxon>Rhizobium/Agrobacterium group</taxon>
        <taxon>Rhizobium</taxon>
    </lineage>
</organism>
<dbReference type="Proteomes" id="UP000585507">
    <property type="component" value="Unassembled WGS sequence"/>
</dbReference>
<sequence length="78" mass="8956">MPEDVSSQKQRVNGIPRRLGRLTDRGAKMMIGSRQPHQAEKPVQHPFPNILVPIRERQKSRMIFGSLAVHDEATLEMR</sequence>
<dbReference type="AlphaFoldDB" id="A0A7W8U9C6"/>
<dbReference type="EMBL" id="JACHBK010000002">
    <property type="protein sequence ID" value="MBB5534312.1"/>
    <property type="molecule type" value="Genomic_DNA"/>
</dbReference>
<dbReference type="RefSeq" id="WP_154663301.1">
    <property type="nucleotide sequence ID" value="NZ_JACHBK010000002.1"/>
</dbReference>
<accession>A0A7W8U9C6</accession>
<name>A0A7W8U9C6_9HYPH</name>
<evidence type="ECO:0000313" key="2">
    <source>
        <dbReference type="EMBL" id="MBB5534312.1"/>
    </source>
</evidence>
<proteinExistence type="predicted"/>
<protein>
    <submittedName>
        <fullName evidence="2">Uncharacterized protein</fullName>
    </submittedName>
</protein>
<evidence type="ECO:0000256" key="1">
    <source>
        <dbReference type="SAM" id="MobiDB-lite"/>
    </source>
</evidence>